<reference evidence="2" key="1">
    <citation type="submission" date="2007-03" db="EMBL/GenBank/DDBJ databases">
        <title>Annotation of Culex pipiens quinquefasciatus.</title>
        <authorList>
            <consortium name="The Broad Institute Genome Sequencing Platform"/>
            <person name="Atkinson P.W."/>
            <person name="Hemingway J."/>
            <person name="Christensen B.M."/>
            <person name="Higgs S."/>
            <person name="Kodira C."/>
            <person name="Hannick L."/>
            <person name="Megy K."/>
            <person name="O'Leary S."/>
            <person name="Pearson M."/>
            <person name="Haas B.J."/>
            <person name="Mauceli E."/>
            <person name="Wortman J.R."/>
            <person name="Lee N.H."/>
            <person name="Guigo R."/>
            <person name="Stanke M."/>
            <person name="Alvarado L."/>
            <person name="Amedeo P."/>
            <person name="Antoine C.H."/>
            <person name="Arensburger P."/>
            <person name="Bidwell S.L."/>
            <person name="Crawford M."/>
            <person name="Camaro F."/>
            <person name="Devon K."/>
            <person name="Engels R."/>
            <person name="Hammond M."/>
            <person name="Howarth C."/>
            <person name="Koehrsen M."/>
            <person name="Lawson D."/>
            <person name="Montgomery P."/>
            <person name="Nene V."/>
            <person name="Nusbaum C."/>
            <person name="Puiu D."/>
            <person name="Romero-Severson J."/>
            <person name="Severson D.W."/>
            <person name="Shumway M."/>
            <person name="Sisk P."/>
            <person name="Stolte C."/>
            <person name="Zeng Q."/>
            <person name="Eisenstadt E."/>
            <person name="Fraser-Liggett C."/>
            <person name="Strausberg R."/>
            <person name="Galagan J."/>
            <person name="Birren B."/>
            <person name="Collins F.H."/>
        </authorList>
    </citation>
    <scope>NUCLEOTIDE SEQUENCE [LARGE SCALE GENOMIC DNA]</scope>
    <source>
        <strain evidence="2">JHB</strain>
    </source>
</reference>
<evidence type="ECO:0000313" key="2">
    <source>
        <dbReference type="EMBL" id="EDS26466.1"/>
    </source>
</evidence>
<dbReference type="KEGG" id="cqu:CpipJ_CPIJ017978"/>
<feature type="compositionally biased region" description="Basic and acidic residues" evidence="1">
    <location>
        <begin position="1"/>
        <end position="13"/>
    </location>
</feature>
<feature type="region of interest" description="Disordered" evidence="1">
    <location>
        <begin position="1"/>
        <end position="40"/>
    </location>
</feature>
<dbReference type="STRING" id="7176.B0XF53"/>
<protein>
    <submittedName>
        <fullName evidence="2 3">Mitochondrial processing peptidase beta subunit</fullName>
    </submittedName>
</protein>
<dbReference type="VEuPathDB" id="VectorBase:CPIJ017978"/>
<feature type="compositionally biased region" description="Basic and acidic residues" evidence="1">
    <location>
        <begin position="27"/>
        <end position="38"/>
    </location>
</feature>
<sequence>MKEKDGGCEKVPEEPTDDVAATTSATEDDHSSRSDFCKRRGSCKEVVAVELPAQATPSVAAPVPMAEKAERRSQNTRRRNHQEIAAILSCQDIDAYVNVIGINSFCKTRWADHRNQLVTSGKSSPIEDDASRNGWQHLRRTDLRQFTGSEVHVWDDSLQLAHVASAVKDCGWIYQDNVTLMIPNTLISSWDRS</sequence>
<proteinExistence type="predicted"/>
<dbReference type="HOGENOM" id="CLU_1410102_0_0_1"/>
<gene>
    <name evidence="3" type="primary">6051918</name>
    <name evidence="2" type="ORF">CpipJ_CPIJ017978</name>
</gene>
<evidence type="ECO:0000313" key="3">
    <source>
        <dbReference type="EnsemblMetazoa" id="CPIJ017978-PA"/>
    </source>
</evidence>
<dbReference type="EnsemblMetazoa" id="CPIJ017978-RA">
    <property type="protein sequence ID" value="CPIJ017978-PA"/>
    <property type="gene ID" value="CPIJ017978"/>
</dbReference>
<accession>B0XF53</accession>
<keyword evidence="4" id="KW-1185">Reference proteome</keyword>
<dbReference type="AlphaFoldDB" id="B0XF53"/>
<dbReference type="Gene3D" id="3.30.830.10">
    <property type="entry name" value="Metalloenzyme, LuxS/M16 peptidase-like"/>
    <property type="match status" value="1"/>
</dbReference>
<evidence type="ECO:0000256" key="1">
    <source>
        <dbReference type="SAM" id="MobiDB-lite"/>
    </source>
</evidence>
<dbReference type="InParanoid" id="B0XF53"/>
<name>B0XF53_CULQU</name>
<reference evidence="3" key="2">
    <citation type="submission" date="2021-02" db="UniProtKB">
        <authorList>
            <consortium name="EnsemblMetazoa"/>
        </authorList>
    </citation>
    <scope>IDENTIFICATION</scope>
    <source>
        <strain evidence="3">JHB</strain>
    </source>
</reference>
<dbReference type="EMBL" id="DS232897">
    <property type="protein sequence ID" value="EDS26466.1"/>
    <property type="molecule type" value="Genomic_DNA"/>
</dbReference>
<dbReference type="Proteomes" id="UP000002320">
    <property type="component" value="Unassembled WGS sequence"/>
</dbReference>
<evidence type="ECO:0000313" key="4">
    <source>
        <dbReference type="Proteomes" id="UP000002320"/>
    </source>
</evidence>
<organism>
    <name type="scientific">Culex quinquefasciatus</name>
    <name type="common">Southern house mosquito</name>
    <name type="synonym">Culex pungens</name>
    <dbReference type="NCBI Taxonomy" id="7176"/>
    <lineage>
        <taxon>Eukaryota</taxon>
        <taxon>Metazoa</taxon>
        <taxon>Ecdysozoa</taxon>
        <taxon>Arthropoda</taxon>
        <taxon>Hexapoda</taxon>
        <taxon>Insecta</taxon>
        <taxon>Pterygota</taxon>
        <taxon>Neoptera</taxon>
        <taxon>Endopterygota</taxon>
        <taxon>Diptera</taxon>
        <taxon>Nematocera</taxon>
        <taxon>Culicoidea</taxon>
        <taxon>Culicidae</taxon>
        <taxon>Culicinae</taxon>
        <taxon>Culicini</taxon>
        <taxon>Culex</taxon>
        <taxon>Culex</taxon>
    </lineage>
</organism>
<dbReference type="eggNOG" id="KOG0960">
    <property type="taxonomic scope" value="Eukaryota"/>
</dbReference>